<evidence type="ECO:0000313" key="2">
    <source>
        <dbReference type="EMBL" id="MDJ1183176.1"/>
    </source>
</evidence>
<evidence type="ECO:0000259" key="1">
    <source>
        <dbReference type="Pfam" id="PF00128"/>
    </source>
</evidence>
<proteinExistence type="predicted"/>
<dbReference type="InterPro" id="IPR017853">
    <property type="entry name" value="GH"/>
</dbReference>
<dbReference type="CDD" id="cd00551">
    <property type="entry name" value="AmyAc_family"/>
    <property type="match status" value="1"/>
</dbReference>
<dbReference type="InterPro" id="IPR006047">
    <property type="entry name" value="GH13_cat_dom"/>
</dbReference>
<dbReference type="GO" id="GO:0016787">
    <property type="term" value="F:hydrolase activity"/>
    <property type="evidence" value="ECO:0007669"/>
    <property type="project" value="UniProtKB-KW"/>
</dbReference>
<dbReference type="Gene3D" id="3.20.20.80">
    <property type="entry name" value="Glycosidases"/>
    <property type="match status" value="2"/>
</dbReference>
<evidence type="ECO:0000313" key="3">
    <source>
        <dbReference type="Proteomes" id="UP001232992"/>
    </source>
</evidence>
<dbReference type="EMBL" id="JAQOSQ010000006">
    <property type="protein sequence ID" value="MDJ1183176.1"/>
    <property type="molecule type" value="Genomic_DNA"/>
</dbReference>
<keyword evidence="2" id="KW-0378">Hydrolase</keyword>
<dbReference type="Pfam" id="PF00128">
    <property type="entry name" value="Alpha-amylase"/>
    <property type="match status" value="1"/>
</dbReference>
<feature type="domain" description="Glycosyl hydrolase family 13 catalytic" evidence="1">
    <location>
        <begin position="79"/>
        <end position="159"/>
    </location>
</feature>
<organism evidence="2 3">
    <name type="scientific">Roseofilum casamattae BLCC-M143</name>
    <dbReference type="NCBI Taxonomy" id="3022442"/>
    <lineage>
        <taxon>Bacteria</taxon>
        <taxon>Bacillati</taxon>
        <taxon>Cyanobacteriota</taxon>
        <taxon>Cyanophyceae</taxon>
        <taxon>Desertifilales</taxon>
        <taxon>Desertifilaceae</taxon>
        <taxon>Roseofilum</taxon>
        <taxon>Roseofilum casamattae</taxon>
    </lineage>
</organism>
<accession>A0ABT7BVF8</accession>
<dbReference type="RefSeq" id="WP_283757831.1">
    <property type="nucleotide sequence ID" value="NZ_JAQOSQ010000006.1"/>
</dbReference>
<comment type="caution">
    <text evidence="2">The sequence shown here is derived from an EMBL/GenBank/DDBJ whole genome shotgun (WGS) entry which is preliminary data.</text>
</comment>
<dbReference type="SUPFAM" id="SSF51445">
    <property type="entry name" value="(Trans)glycosidases"/>
    <property type="match status" value="1"/>
</dbReference>
<keyword evidence="3" id="KW-1185">Reference proteome</keyword>
<dbReference type="PANTHER" id="PTHR10357">
    <property type="entry name" value="ALPHA-AMYLASE FAMILY MEMBER"/>
    <property type="match status" value="1"/>
</dbReference>
<reference evidence="2 3" key="1">
    <citation type="submission" date="2023-01" db="EMBL/GenBank/DDBJ databases">
        <title>Novel diversity within Roseofilum (Cyanobacteria; Desertifilaceae) from marine benthic mats with descriptions of four novel species.</title>
        <authorList>
            <person name="Wang Y."/>
            <person name="Berthold D.E."/>
            <person name="Hu J."/>
            <person name="Lefler F.W."/>
            <person name="Laughinghouse H.D. IV."/>
        </authorList>
    </citation>
    <scope>NUCLEOTIDE SEQUENCE [LARGE SCALE GENOMIC DNA]</scope>
    <source>
        <strain evidence="2 3">BLCC-M143</strain>
    </source>
</reference>
<protein>
    <submittedName>
        <fullName evidence="2">Alpha-amylase family glycosyl hydrolase</fullName>
    </submittedName>
</protein>
<dbReference type="Proteomes" id="UP001232992">
    <property type="component" value="Unassembled WGS sequence"/>
</dbReference>
<sequence>MIADTTFIDSIEWLKDHSIFLKYQDPIAAFGGQSRQWQNPYGKSRPEDFLDRSSVWFAAYPNALIGPEGSKVLDILGSDKLHHLLSAIGIEAIHTGPMKRSGSVSDRGYGPSIDGNFDRIELQIDPNYGSEEQYQQLVKSAAEYGITIIGDLVPGHTGKGPDFRLAERNVPGFPNLYTMIEIDPEDWSVLPTVPPDADSANLLPDVLDELREKGYNLVGMLDAEIFARPGIKDSSWSATDVVVGADGRERRWVYLHVFKQGQPSLNWTDPSFAAHRLLAADMLHSLHGLGVKGLRLDATMFLGIEGRAEGELGWLAGHPLSNQITTILGMMIRKFGGFSFQELNIDLEKIKESLSFGPELNYDFTTRPAYLYALVTGDGGPLRLMLRQLLEYEVPLMRMVHGLQNHDELMLETTHLQVNGDRIFEYEGRNERGADLFERMHTRVVERTTGDRATYNKPFAMPGVCSTLAGLIAATIGVREIHQISRQQIETIKQIHLLAAAYNALQPGVFIISGWDLVGALPLPEKTIPSLLADGDYRWINRGAYDLIGNAPYRGRSVQNMPRAPYIYGNLPEQLQDPNSFASRLQQLLELRKDLRIARSELVLVPEVTDPAVVILVNKLPNPRDKLQSWQVTALNFSQFETQQELEYTNLNGMARVLWSNLQGRYEEDIISLDDRPPTIQLLPWEAKLIVVSPPGSFEPDS</sequence>
<gene>
    <name evidence="2" type="ORF">PMH09_08205</name>
</gene>
<name>A0ABT7BVF8_9CYAN</name>